<organism evidence="1 2">
    <name type="scientific">Polyangium fumosum</name>
    <dbReference type="NCBI Taxonomy" id="889272"/>
    <lineage>
        <taxon>Bacteria</taxon>
        <taxon>Pseudomonadati</taxon>
        <taxon>Myxococcota</taxon>
        <taxon>Polyangia</taxon>
        <taxon>Polyangiales</taxon>
        <taxon>Polyangiaceae</taxon>
        <taxon>Polyangium</taxon>
    </lineage>
</organism>
<dbReference type="Proteomes" id="UP000309215">
    <property type="component" value="Unassembled WGS sequence"/>
</dbReference>
<dbReference type="AlphaFoldDB" id="A0A4U1J246"/>
<accession>A0A4U1J246</accession>
<comment type="caution">
    <text evidence="1">The sequence shown here is derived from an EMBL/GenBank/DDBJ whole genome shotgun (WGS) entry which is preliminary data.</text>
</comment>
<dbReference type="RefSeq" id="WP_136933190.1">
    <property type="nucleotide sequence ID" value="NZ_SSMQ01000045.1"/>
</dbReference>
<dbReference type="EMBL" id="SSMQ01000045">
    <property type="protein sequence ID" value="TKD00637.1"/>
    <property type="molecule type" value="Genomic_DNA"/>
</dbReference>
<gene>
    <name evidence="1" type="ORF">E8A74_33460</name>
</gene>
<evidence type="ECO:0000313" key="1">
    <source>
        <dbReference type="EMBL" id="TKD00637.1"/>
    </source>
</evidence>
<dbReference type="OrthoDB" id="428307at2"/>
<evidence type="ECO:0000313" key="2">
    <source>
        <dbReference type="Proteomes" id="UP000309215"/>
    </source>
</evidence>
<protein>
    <submittedName>
        <fullName evidence="1">DUF2288 domain-containing protein</fullName>
    </submittedName>
</protein>
<reference evidence="1 2" key="1">
    <citation type="submission" date="2019-04" db="EMBL/GenBank/DDBJ databases">
        <authorList>
            <person name="Li Y."/>
            <person name="Wang J."/>
        </authorList>
    </citation>
    <scope>NUCLEOTIDE SEQUENCE [LARGE SCALE GENOMIC DNA]</scope>
    <source>
        <strain evidence="1 2">DSM 14668</strain>
    </source>
</reference>
<dbReference type="InterPro" id="IPR018741">
    <property type="entry name" value="DUF2288"/>
</dbReference>
<dbReference type="Pfam" id="PF10052">
    <property type="entry name" value="DUF2288"/>
    <property type="match status" value="1"/>
</dbReference>
<proteinExistence type="predicted"/>
<name>A0A4U1J246_9BACT</name>
<sequence>MRERIAETLGDVHWSDLRAHIARGAVIIVDDALDLLDVGVALAKNDVPTVDAWIRAGKLQKPTTEDLTRWSLDASTRFLAAIVQPFVLIRRPAAKVLS</sequence>
<keyword evidence="2" id="KW-1185">Reference proteome</keyword>